<evidence type="ECO:0000256" key="1">
    <source>
        <dbReference type="ARBA" id="ARBA00006484"/>
    </source>
</evidence>
<organism evidence="3 4">
    <name type="scientific">Sulfitobacter sediminis</name>
    <dbReference type="NCBI Taxonomy" id="3234186"/>
    <lineage>
        <taxon>Bacteria</taxon>
        <taxon>Pseudomonadati</taxon>
        <taxon>Pseudomonadota</taxon>
        <taxon>Alphaproteobacteria</taxon>
        <taxon>Rhodobacterales</taxon>
        <taxon>Roseobacteraceae</taxon>
        <taxon>Sulfitobacter</taxon>
    </lineage>
</organism>
<dbReference type="Pfam" id="PF00106">
    <property type="entry name" value="adh_short"/>
    <property type="match status" value="1"/>
</dbReference>
<comment type="caution">
    <text evidence="3">The sequence shown here is derived from an EMBL/GenBank/DDBJ whole genome shotgun (WGS) entry which is preliminary data.</text>
</comment>
<evidence type="ECO:0000313" key="4">
    <source>
        <dbReference type="Proteomes" id="UP001556098"/>
    </source>
</evidence>
<dbReference type="PRINTS" id="PR00081">
    <property type="entry name" value="GDHRDH"/>
</dbReference>
<evidence type="ECO:0000313" key="3">
    <source>
        <dbReference type="EMBL" id="MEW9920313.1"/>
    </source>
</evidence>
<gene>
    <name evidence="3" type="ORF">AB2B41_11900</name>
</gene>
<name>A0ABV3RP00_9RHOB</name>
<dbReference type="InterPro" id="IPR002347">
    <property type="entry name" value="SDR_fam"/>
</dbReference>
<comment type="similarity">
    <text evidence="1">Belongs to the short-chain dehydrogenases/reductases (SDR) family.</text>
</comment>
<protein>
    <submittedName>
        <fullName evidence="3">SDR family oxidoreductase</fullName>
    </submittedName>
</protein>
<sequence>MTKPSVLIIGARSDIGRAVAHKFAGLGYSVQLAARDVSTLEADKTDMELRYGVLVSLEEFDALATGKHEAFVAALPALPQIVVCAVGLMGQQAESECDIEAAARVMRSNYEGPASILSILANRFEERGSGTIVGISSVAGDRGRATNYVYGSAKAGFTAFLSGLRNRLAKRGVHVVTVLPGFVVTQMTEGMDLPGRLTAEPSEVAQAIARAVERKTDVIYVRSIWRLIMLVIRNIPERIFKRMSI</sequence>
<proteinExistence type="inferred from homology"/>
<dbReference type="Proteomes" id="UP001556098">
    <property type="component" value="Unassembled WGS sequence"/>
</dbReference>
<evidence type="ECO:0000256" key="2">
    <source>
        <dbReference type="ARBA" id="ARBA00023002"/>
    </source>
</evidence>
<keyword evidence="4" id="KW-1185">Reference proteome</keyword>
<dbReference type="InterPro" id="IPR036291">
    <property type="entry name" value="NAD(P)-bd_dom_sf"/>
</dbReference>
<reference evidence="3 4" key="1">
    <citation type="submission" date="2024-07" db="EMBL/GenBank/DDBJ databases">
        <title>Marimonas sp.nov., isolated from tidal-flat sediment.</title>
        <authorList>
            <person name="Jayan J.N."/>
            <person name="Lee S.S."/>
        </authorList>
    </citation>
    <scope>NUCLEOTIDE SEQUENCE [LARGE SCALE GENOMIC DNA]</scope>
    <source>
        <strain evidence="3 4">MJW-29</strain>
    </source>
</reference>
<dbReference type="RefSeq" id="WP_367878018.1">
    <property type="nucleotide sequence ID" value="NZ_JBFNXX010000008.1"/>
</dbReference>
<dbReference type="Gene3D" id="3.40.50.720">
    <property type="entry name" value="NAD(P)-binding Rossmann-like Domain"/>
    <property type="match status" value="1"/>
</dbReference>
<dbReference type="NCBIfam" id="NF005489">
    <property type="entry name" value="PRK07102.1"/>
    <property type="match status" value="1"/>
</dbReference>
<dbReference type="PANTHER" id="PTHR44196:SF3">
    <property type="entry name" value="SHORT CHAIN DEHYDROGENASE FAMILY PROTEIN"/>
    <property type="match status" value="1"/>
</dbReference>
<accession>A0ABV3RP00</accession>
<dbReference type="EMBL" id="JBFNXX010000008">
    <property type="protein sequence ID" value="MEW9920313.1"/>
    <property type="molecule type" value="Genomic_DNA"/>
</dbReference>
<dbReference type="PANTHER" id="PTHR44196">
    <property type="entry name" value="DEHYDROGENASE/REDUCTASE SDR FAMILY MEMBER 7B"/>
    <property type="match status" value="1"/>
</dbReference>
<dbReference type="SUPFAM" id="SSF51735">
    <property type="entry name" value="NAD(P)-binding Rossmann-fold domains"/>
    <property type="match status" value="1"/>
</dbReference>
<keyword evidence="2" id="KW-0560">Oxidoreductase</keyword>